<dbReference type="Proteomes" id="UP000821837">
    <property type="component" value="Unassembled WGS sequence"/>
</dbReference>
<protein>
    <recommendedName>
        <fullName evidence="3">Tick transposon</fullName>
    </recommendedName>
</protein>
<evidence type="ECO:0008006" key="3">
    <source>
        <dbReference type="Google" id="ProtNLM"/>
    </source>
</evidence>
<evidence type="ECO:0000313" key="1">
    <source>
        <dbReference type="EMBL" id="KAH7969417.1"/>
    </source>
</evidence>
<keyword evidence="2" id="KW-1185">Reference proteome</keyword>
<reference evidence="1" key="2">
    <citation type="submission" date="2021-09" db="EMBL/GenBank/DDBJ databases">
        <authorList>
            <person name="Jia N."/>
            <person name="Wang J."/>
            <person name="Shi W."/>
            <person name="Du L."/>
            <person name="Sun Y."/>
            <person name="Zhan W."/>
            <person name="Jiang J."/>
            <person name="Wang Q."/>
            <person name="Zhang B."/>
            <person name="Ji P."/>
            <person name="Sakyi L.B."/>
            <person name="Cui X."/>
            <person name="Yuan T."/>
            <person name="Jiang B."/>
            <person name="Yang W."/>
            <person name="Lam T.T.-Y."/>
            <person name="Chang Q."/>
            <person name="Ding S."/>
            <person name="Wang X."/>
            <person name="Zhu J."/>
            <person name="Ruan X."/>
            <person name="Zhao L."/>
            <person name="Wei J."/>
            <person name="Que T."/>
            <person name="Du C."/>
            <person name="Cheng J."/>
            <person name="Dai P."/>
            <person name="Han X."/>
            <person name="Huang E."/>
            <person name="Gao Y."/>
            <person name="Liu J."/>
            <person name="Shao H."/>
            <person name="Ye R."/>
            <person name="Li L."/>
            <person name="Wei W."/>
            <person name="Wang X."/>
            <person name="Wang C."/>
            <person name="Huo Q."/>
            <person name="Li W."/>
            <person name="Guo W."/>
            <person name="Chen H."/>
            <person name="Chen S."/>
            <person name="Zhou L."/>
            <person name="Zhou L."/>
            <person name="Ni X."/>
            <person name="Tian J."/>
            <person name="Zhou Y."/>
            <person name="Sheng Y."/>
            <person name="Liu T."/>
            <person name="Pan Y."/>
            <person name="Xia L."/>
            <person name="Li J."/>
            <person name="Zhao F."/>
            <person name="Cao W."/>
        </authorList>
    </citation>
    <scope>NUCLEOTIDE SEQUENCE</scope>
    <source>
        <strain evidence="1">Rsan-2018</strain>
        <tissue evidence="1">Larvae</tissue>
    </source>
</reference>
<dbReference type="EMBL" id="JABSTV010001248">
    <property type="protein sequence ID" value="KAH7969417.1"/>
    <property type="molecule type" value="Genomic_DNA"/>
</dbReference>
<reference evidence="1" key="1">
    <citation type="journal article" date="2020" name="Cell">
        <title>Large-Scale Comparative Analyses of Tick Genomes Elucidate Their Genetic Diversity and Vector Capacities.</title>
        <authorList>
            <consortium name="Tick Genome and Microbiome Consortium (TIGMIC)"/>
            <person name="Jia N."/>
            <person name="Wang J."/>
            <person name="Shi W."/>
            <person name="Du L."/>
            <person name="Sun Y."/>
            <person name="Zhan W."/>
            <person name="Jiang J.F."/>
            <person name="Wang Q."/>
            <person name="Zhang B."/>
            <person name="Ji P."/>
            <person name="Bell-Sakyi L."/>
            <person name="Cui X.M."/>
            <person name="Yuan T.T."/>
            <person name="Jiang B.G."/>
            <person name="Yang W.F."/>
            <person name="Lam T.T."/>
            <person name="Chang Q.C."/>
            <person name="Ding S.J."/>
            <person name="Wang X.J."/>
            <person name="Zhu J.G."/>
            <person name="Ruan X.D."/>
            <person name="Zhao L."/>
            <person name="Wei J.T."/>
            <person name="Ye R.Z."/>
            <person name="Que T.C."/>
            <person name="Du C.H."/>
            <person name="Zhou Y.H."/>
            <person name="Cheng J.X."/>
            <person name="Dai P.F."/>
            <person name="Guo W.B."/>
            <person name="Han X.H."/>
            <person name="Huang E.J."/>
            <person name="Li L.F."/>
            <person name="Wei W."/>
            <person name="Gao Y.C."/>
            <person name="Liu J.Z."/>
            <person name="Shao H.Z."/>
            <person name="Wang X."/>
            <person name="Wang C.C."/>
            <person name="Yang T.C."/>
            <person name="Huo Q.B."/>
            <person name="Li W."/>
            <person name="Chen H.Y."/>
            <person name="Chen S.E."/>
            <person name="Zhou L.G."/>
            <person name="Ni X.B."/>
            <person name="Tian J.H."/>
            <person name="Sheng Y."/>
            <person name="Liu T."/>
            <person name="Pan Y.S."/>
            <person name="Xia L.Y."/>
            <person name="Li J."/>
            <person name="Zhao F."/>
            <person name="Cao W.C."/>
        </authorList>
    </citation>
    <scope>NUCLEOTIDE SEQUENCE</scope>
    <source>
        <strain evidence="1">Rsan-2018</strain>
    </source>
</reference>
<dbReference type="VEuPathDB" id="VectorBase:RSAN_026990"/>
<comment type="caution">
    <text evidence="1">The sequence shown here is derived from an EMBL/GenBank/DDBJ whole genome shotgun (WGS) entry which is preliminary data.</text>
</comment>
<dbReference type="Gene3D" id="3.60.10.10">
    <property type="entry name" value="Endonuclease/exonuclease/phosphatase"/>
    <property type="match status" value="1"/>
</dbReference>
<evidence type="ECO:0000313" key="2">
    <source>
        <dbReference type="Proteomes" id="UP000821837"/>
    </source>
</evidence>
<sequence length="326" mass="37284">MAERFVRSPTEGAFFRETNGSLLVQLAEDLSLEVTNLRPDCEGMDTWCARSSQSCIDYALVSRKLAMHIARVHVDESGQYSVGSDHNRIKLTFAASAYHRTRRRHRSPARWYLPVATYDEIAEEFEASDIHCNPDGPVTYETFIKELKVIMGRHEVRVNSRKGVQCKPWWDTEVKAALKARRAANREHWSAIRHLSAEDCEQAWYKYLELKRHMQQLVQREIAESDHKKLKELTTPGRSGIQNFWRCISALERKSPSRPTLREQVTGELVSDVKKQITDYIQNVFGTPAPVAAAENVTHITPALGHSQAKDCEWKVSRVALERALA</sequence>
<gene>
    <name evidence="1" type="ORF">HPB52_017828</name>
</gene>
<dbReference type="SUPFAM" id="SSF56219">
    <property type="entry name" value="DNase I-like"/>
    <property type="match status" value="1"/>
</dbReference>
<name>A0A9D4QA02_RHISA</name>
<accession>A0A9D4QA02</accession>
<organism evidence="1 2">
    <name type="scientific">Rhipicephalus sanguineus</name>
    <name type="common">Brown dog tick</name>
    <name type="synonym">Ixodes sanguineus</name>
    <dbReference type="NCBI Taxonomy" id="34632"/>
    <lineage>
        <taxon>Eukaryota</taxon>
        <taxon>Metazoa</taxon>
        <taxon>Ecdysozoa</taxon>
        <taxon>Arthropoda</taxon>
        <taxon>Chelicerata</taxon>
        <taxon>Arachnida</taxon>
        <taxon>Acari</taxon>
        <taxon>Parasitiformes</taxon>
        <taxon>Ixodida</taxon>
        <taxon>Ixodoidea</taxon>
        <taxon>Ixodidae</taxon>
        <taxon>Rhipicephalinae</taxon>
        <taxon>Rhipicephalus</taxon>
        <taxon>Rhipicephalus</taxon>
    </lineage>
</organism>
<dbReference type="AlphaFoldDB" id="A0A9D4QA02"/>
<proteinExistence type="predicted"/>
<dbReference type="InterPro" id="IPR036691">
    <property type="entry name" value="Endo/exonu/phosph_ase_sf"/>
</dbReference>